<sequence>MTDVEVLQQHPLVKDFASVHNDPELYKIIERTNPILKMLVDVASQIMEE</sequence>
<dbReference type="AlphaFoldDB" id="A0A9E4ZFP9"/>
<accession>A0A9E4ZFP9</accession>
<dbReference type="RefSeq" id="WP_250868409.1">
    <property type="nucleotide sequence ID" value="NZ_JAGSOI010000034.1"/>
</dbReference>
<evidence type="ECO:0000313" key="2">
    <source>
        <dbReference type="Proteomes" id="UP001056766"/>
    </source>
</evidence>
<protein>
    <submittedName>
        <fullName evidence="1">Uncharacterized protein</fullName>
    </submittedName>
</protein>
<proteinExistence type="predicted"/>
<evidence type="ECO:0000313" key="1">
    <source>
        <dbReference type="EMBL" id="MCM1987063.1"/>
    </source>
</evidence>
<keyword evidence="2" id="KW-1185">Reference proteome</keyword>
<comment type="caution">
    <text evidence="1">The sequence shown here is derived from an EMBL/GenBank/DDBJ whole genome shotgun (WGS) entry which is preliminary data.</text>
</comment>
<name>A0A9E4ZFP9_9EURY</name>
<reference evidence="1" key="1">
    <citation type="journal article" date="2021" name="mSystems">
        <title>Bacteria and Archaea Synergistically Convert Glycine Betaine to Biogenic Methane in the Formosa Cold Seep of the South China Sea.</title>
        <authorList>
            <person name="Li L."/>
            <person name="Zhang W."/>
            <person name="Zhang S."/>
            <person name="Song L."/>
            <person name="Sun Q."/>
            <person name="Zhang H."/>
            <person name="Xiang H."/>
            <person name="Dong X."/>
        </authorList>
    </citation>
    <scope>NUCLEOTIDE SEQUENCE</scope>
    <source>
        <strain evidence="1">LLY</strain>
    </source>
</reference>
<dbReference type="Proteomes" id="UP001056766">
    <property type="component" value="Unassembled WGS sequence"/>
</dbReference>
<dbReference type="EMBL" id="JAGSOI010000034">
    <property type="protein sequence ID" value="MCM1987063.1"/>
    <property type="molecule type" value="Genomic_DNA"/>
</dbReference>
<reference evidence="1" key="2">
    <citation type="submission" date="2021-04" db="EMBL/GenBank/DDBJ databases">
        <authorList>
            <person name="Dong X."/>
        </authorList>
    </citation>
    <scope>NUCLEOTIDE SEQUENCE</scope>
    <source>
        <strain evidence="1">LLY</strain>
    </source>
</reference>
<organism evidence="1 2">
    <name type="scientific">Methanococcoides seepicolus</name>
    <dbReference type="NCBI Taxonomy" id="2828780"/>
    <lineage>
        <taxon>Archaea</taxon>
        <taxon>Methanobacteriati</taxon>
        <taxon>Methanobacteriota</taxon>
        <taxon>Stenosarchaea group</taxon>
        <taxon>Methanomicrobia</taxon>
        <taxon>Methanosarcinales</taxon>
        <taxon>Methanosarcinaceae</taxon>
        <taxon>Methanococcoides</taxon>
    </lineage>
</organism>
<gene>
    <name evidence="1" type="ORF">KDK67_08700</name>
</gene>